<organism evidence="2 3">
    <name type="scientific">Nocardioides endophyticus</name>
    <dbReference type="NCBI Taxonomy" id="1353775"/>
    <lineage>
        <taxon>Bacteria</taxon>
        <taxon>Bacillati</taxon>
        <taxon>Actinomycetota</taxon>
        <taxon>Actinomycetes</taxon>
        <taxon>Propionibacteriales</taxon>
        <taxon>Nocardioidaceae</taxon>
        <taxon>Nocardioides</taxon>
    </lineage>
</organism>
<gene>
    <name evidence="2" type="ORF">GCM10023350_21030</name>
</gene>
<dbReference type="Proteomes" id="UP001499882">
    <property type="component" value="Unassembled WGS sequence"/>
</dbReference>
<sequence length="119" mass="12650">MSKGIHRCAGTGSRGEVEGTTVGLVSGDPSCLTDLPVASEVRTGYDRDLFTLGVDADGDGCNTRHEVMIAEAEERPSVGSGCALTGERWFSYYDGVSQHTPGRSRHRPHGAARRGMGVR</sequence>
<accession>A0ABP8YT32</accession>
<dbReference type="RefSeq" id="WP_345526724.1">
    <property type="nucleotide sequence ID" value="NZ_BAABKN010000014.1"/>
</dbReference>
<comment type="caution">
    <text evidence="2">The sequence shown here is derived from an EMBL/GenBank/DDBJ whole genome shotgun (WGS) entry which is preliminary data.</text>
</comment>
<evidence type="ECO:0000313" key="3">
    <source>
        <dbReference type="Proteomes" id="UP001499882"/>
    </source>
</evidence>
<evidence type="ECO:0000313" key="2">
    <source>
        <dbReference type="EMBL" id="GAA4736896.1"/>
    </source>
</evidence>
<reference evidence="3" key="1">
    <citation type="journal article" date="2019" name="Int. J. Syst. Evol. Microbiol.">
        <title>The Global Catalogue of Microorganisms (GCM) 10K type strain sequencing project: providing services to taxonomists for standard genome sequencing and annotation.</title>
        <authorList>
            <consortium name="The Broad Institute Genomics Platform"/>
            <consortium name="The Broad Institute Genome Sequencing Center for Infectious Disease"/>
            <person name="Wu L."/>
            <person name="Ma J."/>
        </authorList>
    </citation>
    <scope>NUCLEOTIDE SEQUENCE [LARGE SCALE GENOMIC DNA]</scope>
    <source>
        <strain evidence="3">JCM 18532</strain>
    </source>
</reference>
<name>A0ABP8YT32_9ACTN</name>
<keyword evidence="3" id="KW-1185">Reference proteome</keyword>
<dbReference type="EMBL" id="BAABKN010000014">
    <property type="protein sequence ID" value="GAA4736896.1"/>
    <property type="molecule type" value="Genomic_DNA"/>
</dbReference>
<feature type="region of interest" description="Disordered" evidence="1">
    <location>
        <begin position="1"/>
        <end position="26"/>
    </location>
</feature>
<proteinExistence type="predicted"/>
<feature type="compositionally biased region" description="Basic residues" evidence="1">
    <location>
        <begin position="102"/>
        <end position="112"/>
    </location>
</feature>
<evidence type="ECO:0000256" key="1">
    <source>
        <dbReference type="SAM" id="MobiDB-lite"/>
    </source>
</evidence>
<feature type="region of interest" description="Disordered" evidence="1">
    <location>
        <begin position="96"/>
        <end position="119"/>
    </location>
</feature>
<protein>
    <submittedName>
        <fullName evidence="2">Uncharacterized protein</fullName>
    </submittedName>
</protein>